<feature type="non-terminal residue" evidence="1">
    <location>
        <position position="1"/>
    </location>
</feature>
<dbReference type="Proteomes" id="UP000604046">
    <property type="component" value="Unassembled WGS sequence"/>
</dbReference>
<comment type="caution">
    <text evidence="1">The sequence shown here is derived from an EMBL/GenBank/DDBJ whole genome shotgun (WGS) entry which is preliminary data.</text>
</comment>
<name>A0A812P0M2_9DINO</name>
<dbReference type="EMBL" id="CAJNDS010002116">
    <property type="protein sequence ID" value="CAE7335765.1"/>
    <property type="molecule type" value="Genomic_DNA"/>
</dbReference>
<evidence type="ECO:0000313" key="1">
    <source>
        <dbReference type="EMBL" id="CAE7335765.1"/>
    </source>
</evidence>
<reference evidence="1" key="1">
    <citation type="submission" date="2021-02" db="EMBL/GenBank/DDBJ databases">
        <authorList>
            <person name="Dougan E. K."/>
            <person name="Rhodes N."/>
            <person name="Thang M."/>
            <person name="Chan C."/>
        </authorList>
    </citation>
    <scope>NUCLEOTIDE SEQUENCE</scope>
</reference>
<feature type="non-terminal residue" evidence="1">
    <location>
        <position position="54"/>
    </location>
</feature>
<protein>
    <submittedName>
        <fullName evidence="1">Uncharacterized protein</fullName>
    </submittedName>
</protein>
<proteinExistence type="predicted"/>
<accession>A0A812P0M2</accession>
<dbReference type="AlphaFoldDB" id="A0A812P0M2"/>
<keyword evidence="2" id="KW-1185">Reference proteome</keyword>
<organism evidence="1 2">
    <name type="scientific">Symbiodinium natans</name>
    <dbReference type="NCBI Taxonomy" id="878477"/>
    <lineage>
        <taxon>Eukaryota</taxon>
        <taxon>Sar</taxon>
        <taxon>Alveolata</taxon>
        <taxon>Dinophyceae</taxon>
        <taxon>Suessiales</taxon>
        <taxon>Symbiodiniaceae</taxon>
        <taxon>Symbiodinium</taxon>
    </lineage>
</organism>
<gene>
    <name evidence="1" type="ORF">SNAT2548_LOCUS17561</name>
</gene>
<sequence length="54" mass="6289">ERRHGRVRGEDRGDYETLKVLERYNPRSEPQGGYLRVERNVKVQVSVSSRSSAE</sequence>
<evidence type="ECO:0000313" key="2">
    <source>
        <dbReference type="Proteomes" id="UP000604046"/>
    </source>
</evidence>